<dbReference type="Proteomes" id="UP000199701">
    <property type="component" value="Unassembled WGS sequence"/>
</dbReference>
<name>A0A1I0M319_9FIRM</name>
<evidence type="ECO:0000256" key="1">
    <source>
        <dbReference type="SAM" id="MobiDB-lite"/>
    </source>
</evidence>
<evidence type="ECO:0000313" key="3">
    <source>
        <dbReference type="Proteomes" id="UP000199701"/>
    </source>
</evidence>
<organism evidence="2 3">
    <name type="scientific">[Clostridium] fimetarium</name>
    <dbReference type="NCBI Taxonomy" id="99656"/>
    <lineage>
        <taxon>Bacteria</taxon>
        <taxon>Bacillati</taxon>
        <taxon>Bacillota</taxon>
        <taxon>Clostridia</taxon>
        <taxon>Lachnospirales</taxon>
        <taxon>Lachnospiraceae</taxon>
    </lineage>
</organism>
<keyword evidence="3" id="KW-1185">Reference proteome</keyword>
<proteinExistence type="predicted"/>
<protein>
    <submittedName>
        <fullName evidence="2">Uncharacterized protein</fullName>
    </submittedName>
</protein>
<dbReference type="AlphaFoldDB" id="A0A1I0M319"/>
<evidence type="ECO:0000313" key="2">
    <source>
        <dbReference type="EMBL" id="SEV82835.1"/>
    </source>
</evidence>
<dbReference type="OrthoDB" id="2003781at2"/>
<reference evidence="2 3" key="1">
    <citation type="submission" date="2016-10" db="EMBL/GenBank/DDBJ databases">
        <authorList>
            <person name="de Groot N.N."/>
        </authorList>
    </citation>
    <scope>NUCLEOTIDE SEQUENCE [LARGE SCALE GENOMIC DNA]</scope>
    <source>
        <strain evidence="2 3">DSM 9179</strain>
    </source>
</reference>
<sequence>MTISGVSNSYSYASYTKRVDSSSTDAEVNQISTVNQPLPLESSTASEDQPQQPATETLKPSRTGNLEKITFDFKKNNEFNLVGAQSKAEDLDVVKALSDMKKDSVLDQYKFFVKSSLGSDADGSVRQVTKR</sequence>
<accession>A0A1I0M319</accession>
<dbReference type="RefSeq" id="WP_092449574.1">
    <property type="nucleotide sequence ID" value="NZ_FOJI01000001.1"/>
</dbReference>
<feature type="region of interest" description="Disordered" evidence="1">
    <location>
        <begin position="35"/>
        <end position="63"/>
    </location>
</feature>
<gene>
    <name evidence="2" type="ORF">SAMN05421659_101144</name>
</gene>
<dbReference type="EMBL" id="FOJI01000001">
    <property type="protein sequence ID" value="SEV82835.1"/>
    <property type="molecule type" value="Genomic_DNA"/>
</dbReference>